<dbReference type="InterPro" id="IPR009078">
    <property type="entry name" value="Ferritin-like_SF"/>
</dbReference>
<protein>
    <submittedName>
        <fullName evidence="5">Manganese catalase family protein</fullName>
    </submittedName>
</protein>
<feature type="binding site" evidence="3">
    <location>
        <position position="62"/>
    </location>
    <ligand>
        <name>Ca(2+)</name>
        <dbReference type="ChEBI" id="CHEBI:29108"/>
    </ligand>
</feature>
<reference evidence="5" key="1">
    <citation type="submission" date="2021-01" db="EMBL/GenBank/DDBJ databases">
        <title>Marivirga aurantiaca sp. nov., isolated from intertidal surface sediments.</title>
        <authorList>
            <person name="Zhang M."/>
        </authorList>
    </citation>
    <scope>NUCLEOTIDE SEQUENCE</scope>
    <source>
        <strain evidence="5">S37H4</strain>
    </source>
</reference>
<dbReference type="Pfam" id="PF05067">
    <property type="entry name" value="Mn_catalase"/>
    <property type="match status" value="1"/>
</dbReference>
<feature type="binding site" evidence="3">
    <location>
        <position position="228"/>
    </location>
    <ligand>
        <name>Ca(2+)</name>
        <dbReference type="ChEBI" id="CHEBI:29108"/>
    </ligand>
</feature>
<evidence type="ECO:0000313" key="6">
    <source>
        <dbReference type="Proteomes" id="UP000611723"/>
    </source>
</evidence>
<dbReference type="InterPro" id="IPR012347">
    <property type="entry name" value="Ferritin-like"/>
</dbReference>
<dbReference type="InterPro" id="IPR007760">
    <property type="entry name" value="Mn_catalase"/>
</dbReference>
<comment type="caution">
    <text evidence="5">The sequence shown here is derived from an EMBL/GenBank/DDBJ whole genome shotgun (WGS) entry which is preliminary data.</text>
</comment>
<keyword evidence="6" id="KW-1185">Reference proteome</keyword>
<dbReference type="EMBL" id="JAEQBW010000001">
    <property type="protein sequence ID" value="MBK6264080.1"/>
    <property type="molecule type" value="Genomic_DNA"/>
</dbReference>
<dbReference type="InterPro" id="IPR039377">
    <property type="entry name" value="Mn_catalase_dom"/>
</dbReference>
<feature type="binding site" evidence="2">
    <location>
        <position position="70"/>
    </location>
    <ligand>
        <name>Mn(2+)</name>
        <dbReference type="ChEBI" id="CHEBI:29035"/>
        <label>1</label>
    </ligand>
</feature>
<sequence length="314" mass="35439">MFYHAKELQFNARVSKPDPKFARLLLEQFGGGNGELKAAMQYFVQAFSCKNPYPDKYDMLMDIATEEFSHLEIVGATIQMLLNGVNGELKDTSEKEEIMSLLDGKSSRDGYIHEAMVNPQFTVLSGGGPTLTDSNGVPWTGAYVNANGDPSVDMRSNIGAESRAKIVYEYLMKFTDDPDVKETLKFLMTREVAHMQMFEAALSDIENDFPPGVRQADPRYSNTYFDMSSGFKHKGPWNTGKSSRLGEEWQHIEDPLDYVIKTNGLKDVEPTGTHIDEDAKKEREKNISEKKSKEIKSSVPDKDIQWSKYDSKVL</sequence>
<feature type="region of interest" description="Disordered" evidence="4">
    <location>
        <begin position="267"/>
        <end position="301"/>
    </location>
</feature>
<evidence type="ECO:0000256" key="1">
    <source>
        <dbReference type="ARBA" id="ARBA00007644"/>
    </source>
</evidence>
<feature type="binding site" evidence="2">
    <location>
        <position position="161"/>
    </location>
    <ligand>
        <name>Mn(2+)</name>
        <dbReference type="ChEBI" id="CHEBI:29035"/>
        <label>1</label>
    </ligand>
</feature>
<dbReference type="RefSeq" id="WP_201429756.1">
    <property type="nucleotide sequence ID" value="NZ_JAEQBW010000001.1"/>
</dbReference>
<comment type="cofactor">
    <cofactor evidence="3">
        <name>Ca(2+)</name>
        <dbReference type="ChEBI" id="CHEBI:29108"/>
    </cofactor>
    <text evidence="3">Binds 1 Ca(2+) ion per subunit.</text>
</comment>
<dbReference type="GO" id="GO:0046872">
    <property type="term" value="F:metal ion binding"/>
    <property type="evidence" value="ECO:0007669"/>
    <property type="project" value="UniProtKB-KW"/>
</dbReference>
<keyword evidence="3" id="KW-0106">Calcium</keyword>
<evidence type="ECO:0000256" key="2">
    <source>
        <dbReference type="PIRSR" id="PIRSR607760-1"/>
    </source>
</evidence>
<dbReference type="Gene3D" id="1.20.1260.10">
    <property type="match status" value="1"/>
</dbReference>
<evidence type="ECO:0000256" key="3">
    <source>
        <dbReference type="PIRSR" id="PIRSR607760-2"/>
    </source>
</evidence>
<evidence type="ECO:0000313" key="5">
    <source>
        <dbReference type="EMBL" id="MBK6264080.1"/>
    </source>
</evidence>
<comment type="similarity">
    <text evidence="1">Belongs to the manganese catalase family.</text>
</comment>
<comment type="cofactor">
    <cofactor evidence="2">
        <name>Mn(2+)</name>
        <dbReference type="ChEBI" id="CHEBI:29035"/>
    </cofactor>
    <text evidence="2">Binds 2 manganese ions per subunit.</text>
</comment>
<keyword evidence="2" id="KW-0479">Metal-binding</keyword>
<keyword evidence="2" id="KW-0464">Manganese</keyword>
<organism evidence="5 6">
    <name type="scientific">Marivirga aurantiaca</name>
    <dbReference type="NCBI Taxonomy" id="2802615"/>
    <lineage>
        <taxon>Bacteria</taxon>
        <taxon>Pseudomonadati</taxon>
        <taxon>Bacteroidota</taxon>
        <taxon>Cytophagia</taxon>
        <taxon>Cytophagales</taxon>
        <taxon>Marivirgaceae</taxon>
        <taxon>Marivirga</taxon>
    </lineage>
</organism>
<dbReference type="AlphaFoldDB" id="A0A934WWF1"/>
<evidence type="ECO:0000256" key="4">
    <source>
        <dbReference type="SAM" id="MobiDB-lite"/>
    </source>
</evidence>
<dbReference type="CDD" id="cd01051">
    <property type="entry name" value="Mn_catalase"/>
    <property type="match status" value="1"/>
</dbReference>
<name>A0A934WWF1_9BACT</name>
<feature type="binding site" evidence="3">
    <location>
        <position position="58"/>
    </location>
    <ligand>
        <name>Ca(2+)</name>
        <dbReference type="ChEBI" id="CHEBI:29108"/>
    </ligand>
</feature>
<feature type="binding site" evidence="3">
    <location>
        <position position="230"/>
    </location>
    <ligand>
        <name>Ca(2+)</name>
        <dbReference type="ChEBI" id="CHEBI:29108"/>
    </ligand>
</feature>
<feature type="binding site" evidence="2">
    <location>
        <position position="67"/>
    </location>
    <ligand>
        <name>Mn(2+)</name>
        <dbReference type="ChEBI" id="CHEBI:29035"/>
        <label>1</label>
    </ligand>
</feature>
<feature type="binding site" evidence="2">
    <location>
        <position position="35"/>
    </location>
    <ligand>
        <name>Mn(2+)</name>
        <dbReference type="ChEBI" id="CHEBI:29035"/>
        <label>1</label>
    </ligand>
</feature>
<accession>A0A934WWF1</accession>
<proteinExistence type="inferred from homology"/>
<dbReference type="SUPFAM" id="SSF47240">
    <property type="entry name" value="Ferritin-like"/>
    <property type="match status" value="1"/>
</dbReference>
<dbReference type="Proteomes" id="UP000611723">
    <property type="component" value="Unassembled WGS sequence"/>
</dbReference>
<gene>
    <name evidence="5" type="ORF">JKA74_03445</name>
</gene>
<feature type="binding site" evidence="2">
    <location>
        <position position="194"/>
    </location>
    <ligand>
        <name>Mn(2+)</name>
        <dbReference type="ChEBI" id="CHEBI:29035"/>
        <label>1</label>
    </ligand>
</feature>